<dbReference type="InterPro" id="IPR000792">
    <property type="entry name" value="Tscrpt_reg_LuxR_C"/>
</dbReference>
<evidence type="ECO:0000256" key="1">
    <source>
        <dbReference type="ARBA" id="ARBA00022553"/>
    </source>
</evidence>
<keyword evidence="4" id="KW-0238">DNA-binding</keyword>
<accession>A0ABY5DJ19</accession>
<protein>
    <submittedName>
        <fullName evidence="8">Response regulator transcription factor</fullName>
    </submittedName>
</protein>
<dbReference type="RefSeq" id="WP_258568128.1">
    <property type="nucleotide sequence ID" value="NZ_CP092900.1"/>
</dbReference>
<dbReference type="Gene3D" id="3.40.50.2300">
    <property type="match status" value="1"/>
</dbReference>
<dbReference type="PANTHER" id="PTHR43214">
    <property type="entry name" value="TWO-COMPONENT RESPONSE REGULATOR"/>
    <property type="match status" value="1"/>
</dbReference>
<dbReference type="Proteomes" id="UP001055955">
    <property type="component" value="Chromosome"/>
</dbReference>
<evidence type="ECO:0000256" key="6">
    <source>
        <dbReference type="PROSITE-ProRule" id="PRU00169"/>
    </source>
</evidence>
<name>A0ABY5DJ19_9GAMM</name>
<dbReference type="InterPro" id="IPR016032">
    <property type="entry name" value="Sig_transdc_resp-reg_C-effctor"/>
</dbReference>
<evidence type="ECO:0000313" key="8">
    <source>
        <dbReference type="EMBL" id="UTC24344.1"/>
    </source>
</evidence>
<dbReference type="PROSITE" id="PS50110">
    <property type="entry name" value="RESPONSE_REGULATORY"/>
    <property type="match status" value="1"/>
</dbReference>
<dbReference type="InterPro" id="IPR011006">
    <property type="entry name" value="CheY-like_superfamily"/>
</dbReference>
<reference evidence="8 9" key="1">
    <citation type="journal article" date="2022" name="Nat. Microbiol.">
        <title>The microbiome of a bacterivorous marine choanoflagellate contains a resource-demanding obligate bacterial associate.</title>
        <authorList>
            <person name="Needham D.M."/>
            <person name="Poirier C."/>
            <person name="Bachy C."/>
            <person name="George E.E."/>
            <person name="Wilken S."/>
            <person name="Yung C.C.M."/>
            <person name="Limardo A.J."/>
            <person name="Morando M."/>
            <person name="Sudek L."/>
            <person name="Malmstrom R.R."/>
            <person name="Keeling P.J."/>
            <person name="Santoro A.E."/>
            <person name="Worden A.Z."/>
        </authorList>
    </citation>
    <scope>NUCLEOTIDE SEQUENCE [LARGE SCALE GENOMIC DNA]</scope>
    <source>
        <strain evidence="8 9">Comchoano-1</strain>
    </source>
</reference>
<dbReference type="SMART" id="SM00448">
    <property type="entry name" value="REC"/>
    <property type="match status" value="1"/>
</dbReference>
<dbReference type="InterPro" id="IPR058245">
    <property type="entry name" value="NreC/VraR/RcsB-like_REC"/>
</dbReference>
<dbReference type="SMART" id="SM00421">
    <property type="entry name" value="HTH_LUXR"/>
    <property type="match status" value="1"/>
</dbReference>
<dbReference type="InterPro" id="IPR039420">
    <property type="entry name" value="WalR-like"/>
</dbReference>
<proteinExistence type="predicted"/>
<evidence type="ECO:0000256" key="5">
    <source>
        <dbReference type="ARBA" id="ARBA00023163"/>
    </source>
</evidence>
<keyword evidence="3" id="KW-0805">Transcription regulation</keyword>
<dbReference type="SUPFAM" id="SSF52172">
    <property type="entry name" value="CheY-like"/>
    <property type="match status" value="1"/>
</dbReference>
<sequence length="235" mass="26010">MEKRLNALNSQDILSEQAEFIKVMIVDDDAIVRDGIFSLLKTHPKINVCAQASSGEEACHLTPNHEPDVILMDISMPGFGGVEATKRILLSYPDIKVLALSAHCNDNAPSEILNVGASGYLTKGVNFNEMCEAIERVYQGEQYVCSAVSDKIKSNMNLGRDLIMNNLSKLETTICKEIIYGRSIAEIAKQLGMSTSEIEKIKQDLYTALDIENDIALMHLAIRNGYLDKTNQQNN</sequence>
<gene>
    <name evidence="8" type="ORF">MMH89_03815</name>
</gene>
<evidence type="ECO:0000256" key="2">
    <source>
        <dbReference type="ARBA" id="ARBA00023012"/>
    </source>
</evidence>
<keyword evidence="9" id="KW-1185">Reference proteome</keyword>
<evidence type="ECO:0000259" key="7">
    <source>
        <dbReference type="PROSITE" id="PS50110"/>
    </source>
</evidence>
<dbReference type="InterPro" id="IPR001789">
    <property type="entry name" value="Sig_transdc_resp-reg_receiver"/>
</dbReference>
<feature type="domain" description="Response regulatory" evidence="7">
    <location>
        <begin position="22"/>
        <end position="138"/>
    </location>
</feature>
<dbReference type="PANTHER" id="PTHR43214:SF3">
    <property type="entry name" value="RESPONSE REGULATOR UVRY"/>
    <property type="match status" value="1"/>
</dbReference>
<dbReference type="EMBL" id="CP092900">
    <property type="protein sequence ID" value="UTC24344.1"/>
    <property type="molecule type" value="Genomic_DNA"/>
</dbReference>
<keyword evidence="1 6" id="KW-0597">Phosphoprotein</keyword>
<keyword evidence="5" id="KW-0804">Transcription</keyword>
<organism evidence="8 9">
    <name type="scientific">Candidatus Comchoanobacter bicostacola</name>
    <dbReference type="NCBI Taxonomy" id="2919598"/>
    <lineage>
        <taxon>Bacteria</taxon>
        <taxon>Pseudomonadati</taxon>
        <taxon>Pseudomonadota</taxon>
        <taxon>Gammaproteobacteria</taxon>
        <taxon>Candidatus Comchoanobacterales</taxon>
        <taxon>Candidatus Comchoanobacteraceae</taxon>
        <taxon>Candidatus Comchoanobacter</taxon>
    </lineage>
</organism>
<evidence type="ECO:0000313" key="9">
    <source>
        <dbReference type="Proteomes" id="UP001055955"/>
    </source>
</evidence>
<dbReference type="CDD" id="cd17535">
    <property type="entry name" value="REC_NarL-like"/>
    <property type="match status" value="1"/>
</dbReference>
<evidence type="ECO:0000256" key="3">
    <source>
        <dbReference type="ARBA" id="ARBA00023015"/>
    </source>
</evidence>
<feature type="modified residue" description="4-aspartylphosphate" evidence="6">
    <location>
        <position position="73"/>
    </location>
</feature>
<dbReference type="Pfam" id="PF00072">
    <property type="entry name" value="Response_reg"/>
    <property type="match status" value="1"/>
</dbReference>
<keyword evidence="2" id="KW-0902">Two-component regulatory system</keyword>
<evidence type="ECO:0000256" key="4">
    <source>
        <dbReference type="ARBA" id="ARBA00023125"/>
    </source>
</evidence>
<dbReference type="SUPFAM" id="SSF46894">
    <property type="entry name" value="C-terminal effector domain of the bipartite response regulators"/>
    <property type="match status" value="1"/>
</dbReference>